<name>A0A0K1PKK7_9BACT</name>
<dbReference type="STRING" id="1391654.AKJ09_00308"/>
<dbReference type="RefSeq" id="WP_146645367.1">
    <property type="nucleotide sequence ID" value="NZ_CP012333.1"/>
</dbReference>
<feature type="compositionally biased region" description="Basic and acidic residues" evidence="1">
    <location>
        <begin position="107"/>
        <end position="128"/>
    </location>
</feature>
<dbReference type="Proteomes" id="UP000064967">
    <property type="component" value="Chromosome"/>
</dbReference>
<dbReference type="KEGG" id="llu:AKJ09_00308"/>
<accession>A0A0K1PKK7</accession>
<evidence type="ECO:0000313" key="3">
    <source>
        <dbReference type="Proteomes" id="UP000064967"/>
    </source>
</evidence>
<reference evidence="2 3" key="1">
    <citation type="submission" date="2015-08" db="EMBL/GenBank/DDBJ databases">
        <authorList>
            <person name="Babu N.S."/>
            <person name="Beckwith C.J."/>
            <person name="Beseler K.G."/>
            <person name="Brison A."/>
            <person name="Carone J.V."/>
            <person name="Caskin T.P."/>
            <person name="Diamond M."/>
            <person name="Durham M.E."/>
            <person name="Foxe J.M."/>
            <person name="Go M."/>
            <person name="Henderson B.A."/>
            <person name="Jones I.B."/>
            <person name="McGettigan J.A."/>
            <person name="Micheletti S.J."/>
            <person name="Nasrallah M.E."/>
            <person name="Ortiz D."/>
            <person name="Piller C.R."/>
            <person name="Privatt S.R."/>
            <person name="Schneider S.L."/>
            <person name="Sharp S."/>
            <person name="Smith T.C."/>
            <person name="Stanton J.D."/>
            <person name="Ullery H.E."/>
            <person name="Wilson R.J."/>
            <person name="Serrano M.G."/>
            <person name="Buck G."/>
            <person name="Lee V."/>
            <person name="Wang Y."/>
            <person name="Carvalho R."/>
            <person name="Voegtly L."/>
            <person name="Shi R."/>
            <person name="Duckworth R."/>
            <person name="Johnson A."/>
            <person name="Loviza R."/>
            <person name="Walstead R."/>
            <person name="Shah Z."/>
            <person name="Kiflezghi M."/>
            <person name="Wade K."/>
            <person name="Ball S.L."/>
            <person name="Bradley K.W."/>
            <person name="Asai D.J."/>
            <person name="Bowman C.A."/>
            <person name="Russell D.A."/>
            <person name="Pope W.H."/>
            <person name="Jacobs-Sera D."/>
            <person name="Hendrix R.W."/>
            <person name="Hatfull G.F."/>
        </authorList>
    </citation>
    <scope>NUCLEOTIDE SEQUENCE [LARGE SCALE GENOMIC DNA]</scope>
    <source>
        <strain evidence="2 3">DSM 27648</strain>
    </source>
</reference>
<feature type="region of interest" description="Disordered" evidence="1">
    <location>
        <begin position="88"/>
        <end position="128"/>
    </location>
</feature>
<dbReference type="AlphaFoldDB" id="A0A0K1PKK7"/>
<organism evidence="2 3">
    <name type="scientific">Labilithrix luteola</name>
    <dbReference type="NCBI Taxonomy" id="1391654"/>
    <lineage>
        <taxon>Bacteria</taxon>
        <taxon>Pseudomonadati</taxon>
        <taxon>Myxococcota</taxon>
        <taxon>Polyangia</taxon>
        <taxon>Polyangiales</taxon>
        <taxon>Labilitrichaceae</taxon>
        <taxon>Labilithrix</taxon>
    </lineage>
</organism>
<keyword evidence="3" id="KW-1185">Reference proteome</keyword>
<proteinExistence type="predicted"/>
<protein>
    <submittedName>
        <fullName evidence="2">Putative formate dehydrogenase oxidoreductase protein</fullName>
    </submittedName>
</protein>
<dbReference type="EMBL" id="CP012333">
    <property type="protein sequence ID" value="AKU93644.1"/>
    <property type="molecule type" value="Genomic_DNA"/>
</dbReference>
<evidence type="ECO:0000256" key="1">
    <source>
        <dbReference type="SAM" id="MobiDB-lite"/>
    </source>
</evidence>
<gene>
    <name evidence="2" type="ORF">AKJ09_00308</name>
</gene>
<dbReference type="OrthoDB" id="9757870at2"/>
<dbReference type="SUPFAM" id="SSF53706">
    <property type="entry name" value="Formate dehydrogenase/DMSO reductase, domains 1-3"/>
    <property type="match status" value="1"/>
</dbReference>
<sequence length="128" mass="13963">MGTPQRGLPLALDKEFGIHAPREHGDDAVETLHDLNDRAVKMFFAISGNLLQAAPDTQYAAQGFCRVPLAVHVSTKLHRGLDRGEARAGFTVLRPRRSGRAYGQAPGRDRGGHDGNRQSIVRKRDAGL</sequence>
<evidence type="ECO:0000313" key="2">
    <source>
        <dbReference type="EMBL" id="AKU93644.1"/>
    </source>
</evidence>